<proteinExistence type="predicted"/>
<gene>
    <name evidence="1" type="ORF">FE810_15070</name>
</gene>
<sequence length="147" mass="17124">MKYTLEIDIALPVERVIELFDNPHNLKKWQPDLISFETLSGVPGEEGTESRLLYRMGSKEIAMTETITVKQLPEHFSGVYETDNVWNLVDNTFIPISENQTRWVVKNEFKCSGFVKLMMMLMPGMFKKQSNRYMEQFKEFAETQVSG</sequence>
<dbReference type="RefSeq" id="WP_138321154.1">
    <property type="nucleotide sequence ID" value="NZ_VCBC01000017.1"/>
</dbReference>
<dbReference type="SUPFAM" id="SSF55961">
    <property type="entry name" value="Bet v1-like"/>
    <property type="match status" value="1"/>
</dbReference>
<accession>A0A5R9IFD9</accession>
<dbReference type="InterPro" id="IPR023393">
    <property type="entry name" value="START-like_dom_sf"/>
</dbReference>
<comment type="caution">
    <text evidence="1">The sequence shown here is derived from an EMBL/GenBank/DDBJ whole genome shotgun (WGS) entry which is preliminary data.</text>
</comment>
<reference evidence="1 2" key="1">
    <citation type="submission" date="2019-05" db="EMBL/GenBank/DDBJ databases">
        <title>Genome sequences of Thalassotalea litorea 1K03283.</title>
        <authorList>
            <person name="Zhang D."/>
        </authorList>
    </citation>
    <scope>NUCLEOTIDE SEQUENCE [LARGE SCALE GENOMIC DNA]</scope>
    <source>
        <strain evidence="1 2">MCCC 1K03283</strain>
    </source>
</reference>
<dbReference type="Proteomes" id="UP000307790">
    <property type="component" value="Unassembled WGS sequence"/>
</dbReference>
<dbReference type="AlphaFoldDB" id="A0A5R9IFD9"/>
<evidence type="ECO:0000313" key="2">
    <source>
        <dbReference type="Proteomes" id="UP000307790"/>
    </source>
</evidence>
<name>A0A5R9IFD9_9GAMM</name>
<dbReference type="EMBL" id="VCBC01000017">
    <property type="protein sequence ID" value="TLU61330.1"/>
    <property type="molecule type" value="Genomic_DNA"/>
</dbReference>
<evidence type="ECO:0000313" key="1">
    <source>
        <dbReference type="EMBL" id="TLU61330.1"/>
    </source>
</evidence>
<dbReference type="Pfam" id="PF10604">
    <property type="entry name" value="Polyketide_cyc2"/>
    <property type="match status" value="1"/>
</dbReference>
<dbReference type="OrthoDB" id="411301at2"/>
<protein>
    <submittedName>
        <fullName evidence="1">SRPBCC family protein</fullName>
    </submittedName>
</protein>
<organism evidence="1 2">
    <name type="scientific">Thalassotalea litorea</name>
    <dbReference type="NCBI Taxonomy" id="2020715"/>
    <lineage>
        <taxon>Bacteria</taxon>
        <taxon>Pseudomonadati</taxon>
        <taxon>Pseudomonadota</taxon>
        <taxon>Gammaproteobacteria</taxon>
        <taxon>Alteromonadales</taxon>
        <taxon>Colwelliaceae</taxon>
        <taxon>Thalassotalea</taxon>
    </lineage>
</organism>
<dbReference type="InterPro" id="IPR019587">
    <property type="entry name" value="Polyketide_cyclase/dehydratase"/>
</dbReference>
<dbReference type="CDD" id="cd07812">
    <property type="entry name" value="SRPBCC"/>
    <property type="match status" value="1"/>
</dbReference>
<keyword evidence="2" id="KW-1185">Reference proteome</keyword>
<dbReference type="Gene3D" id="3.30.530.20">
    <property type="match status" value="1"/>
</dbReference>